<dbReference type="GO" id="GO:0005886">
    <property type="term" value="C:plasma membrane"/>
    <property type="evidence" value="ECO:0007669"/>
    <property type="project" value="UniProtKB-SubCell"/>
</dbReference>
<evidence type="ECO:0000256" key="1">
    <source>
        <dbReference type="ARBA" id="ARBA00002578"/>
    </source>
</evidence>
<reference evidence="11 12" key="1">
    <citation type="submission" date="2016-03" db="EMBL/GenBank/DDBJ databases">
        <title>Genome Sequence and Comparative Pathogenic Determinants of Uropathogenic Escherichia coli O25b:H4, a Clinical Isolate from Saudi Arabia.</title>
        <authorList>
            <person name="Alyamani E.A.J."/>
            <person name="Khiyami M.A."/>
            <person name="Booq R.Y."/>
            <person name="Bahwerth F.S."/>
            <person name="Vaisvil B."/>
            <person name="Schmitt D.P."/>
            <person name="Kapatral V."/>
        </authorList>
    </citation>
    <scope>NUCLEOTIDE SEQUENCE [LARGE SCALE GENOMIC DNA]</scope>
    <source>
        <strain evidence="11 12">O25b:H4</strain>
    </source>
</reference>
<evidence type="ECO:0000256" key="4">
    <source>
        <dbReference type="ARBA" id="ARBA00022475"/>
    </source>
</evidence>
<dbReference type="EMBL" id="CP015085">
    <property type="protein sequence ID" value="ANK05546.1"/>
    <property type="molecule type" value="Genomic_DNA"/>
</dbReference>
<comment type="subcellular location">
    <subcellularLocation>
        <location evidence="10">Cell membrane</location>
        <topology evidence="10">Multi-pass membrane protein</topology>
    </subcellularLocation>
    <subcellularLocation>
        <location evidence="10">Bacterial flagellum basal body</location>
    </subcellularLocation>
</comment>
<comment type="similarity">
    <text evidence="2 10">Belongs to the FliR/MopE/SpaR family.</text>
</comment>
<dbReference type="AlphaFoldDB" id="A0A192CIL1"/>
<dbReference type="Pfam" id="PF01311">
    <property type="entry name" value="Bac_export_1"/>
    <property type="match status" value="1"/>
</dbReference>
<sequence>MISAFTCLPRPRCWFIEMRTSDVTQLMDLALGLWFPFVRIMAFLRYMPVLDNSALTARVRIILSLALAIIITPLIPHPIPHNLLSLNSLILTVEQILWGMLFGLMFQFLFLALQLAGQILSFNMGMSMAVMNDPSSGASTTVLAELINVYAILLFFAMDGHLLLVSVLYKGFTYWPIGNALHPQTLRTIALAFSWVLASASLLALPTTFIMLIVQGCFGLLNRIAPPLNLFSLGFPINMLAGLVCFATLLYNLPDHYLHLANFVLQQLDALKGHYGG</sequence>
<feature type="transmembrane region" description="Helical" evidence="10">
    <location>
        <begin position="29"/>
        <end position="47"/>
    </location>
</feature>
<dbReference type="Proteomes" id="UP000183316">
    <property type="component" value="Chromosome"/>
</dbReference>
<dbReference type="PATRIC" id="fig|941280.3.peg.4256"/>
<evidence type="ECO:0000256" key="9">
    <source>
        <dbReference type="NCBIfam" id="TIGR01400"/>
    </source>
</evidence>
<evidence type="ECO:0000256" key="6">
    <source>
        <dbReference type="ARBA" id="ARBA00022989"/>
    </source>
</evidence>
<name>A0A192CIL1_ECO25</name>
<evidence type="ECO:0000256" key="3">
    <source>
        <dbReference type="ARBA" id="ARBA00021717"/>
    </source>
</evidence>
<evidence type="ECO:0000256" key="7">
    <source>
        <dbReference type="ARBA" id="ARBA00023136"/>
    </source>
</evidence>
<dbReference type="PRINTS" id="PR00953">
    <property type="entry name" value="TYPE3IMRPROT"/>
</dbReference>
<evidence type="ECO:0000313" key="11">
    <source>
        <dbReference type="EMBL" id="ANK05546.1"/>
    </source>
</evidence>
<feature type="transmembrane region" description="Helical" evidence="10">
    <location>
        <begin position="142"/>
        <end position="169"/>
    </location>
</feature>
<protein>
    <recommendedName>
        <fullName evidence="3 9">Flagellar biosynthetic protein FliR</fullName>
    </recommendedName>
</protein>
<evidence type="ECO:0000256" key="2">
    <source>
        <dbReference type="ARBA" id="ARBA00009772"/>
    </source>
</evidence>
<evidence type="ECO:0000256" key="5">
    <source>
        <dbReference type="ARBA" id="ARBA00022692"/>
    </source>
</evidence>
<accession>A0A192CIL1</accession>
<keyword evidence="7 10" id="KW-0472">Membrane</keyword>
<feature type="transmembrane region" description="Helical" evidence="10">
    <location>
        <begin position="189"/>
        <end position="218"/>
    </location>
</feature>
<proteinExistence type="inferred from homology"/>
<dbReference type="GO" id="GO:0006605">
    <property type="term" value="P:protein targeting"/>
    <property type="evidence" value="ECO:0007669"/>
    <property type="project" value="UniProtKB-UniRule"/>
</dbReference>
<evidence type="ECO:0000256" key="8">
    <source>
        <dbReference type="ARBA" id="ARBA00023143"/>
    </source>
</evidence>
<keyword evidence="6 10" id="KW-1133">Transmembrane helix</keyword>
<dbReference type="InterPro" id="IPR002010">
    <property type="entry name" value="T3SS_IM_R"/>
</dbReference>
<feature type="transmembrane region" description="Helical" evidence="10">
    <location>
        <begin position="230"/>
        <end position="251"/>
    </location>
</feature>
<comment type="function">
    <text evidence="1 10">Role in flagellar biosynthesis.</text>
</comment>
<dbReference type="PANTHER" id="PTHR30065">
    <property type="entry name" value="FLAGELLAR BIOSYNTHETIC PROTEIN FLIR"/>
    <property type="match status" value="1"/>
</dbReference>
<keyword evidence="4 10" id="KW-1003">Cell membrane</keyword>
<dbReference type="InterPro" id="IPR006303">
    <property type="entry name" value="FliR"/>
</dbReference>
<dbReference type="GO" id="GO:0009425">
    <property type="term" value="C:bacterial-type flagellum basal body"/>
    <property type="evidence" value="ECO:0007669"/>
    <property type="project" value="UniProtKB-SubCell"/>
</dbReference>
<gene>
    <name evidence="11" type="ORF">WLH_04285</name>
</gene>
<organism evidence="11 12">
    <name type="scientific">Escherichia coli O25b:H4</name>
    <dbReference type="NCBI Taxonomy" id="941280"/>
    <lineage>
        <taxon>Bacteria</taxon>
        <taxon>Pseudomonadati</taxon>
        <taxon>Pseudomonadota</taxon>
        <taxon>Gammaproteobacteria</taxon>
        <taxon>Enterobacterales</taxon>
        <taxon>Enterobacteriaceae</taxon>
        <taxon>Escherichia</taxon>
    </lineage>
</organism>
<dbReference type="NCBIfam" id="TIGR01400">
    <property type="entry name" value="fliR"/>
    <property type="match status" value="1"/>
</dbReference>
<evidence type="ECO:0000313" key="12">
    <source>
        <dbReference type="Proteomes" id="UP000183316"/>
    </source>
</evidence>
<dbReference type="GO" id="GO:0044780">
    <property type="term" value="P:bacterial-type flagellum assembly"/>
    <property type="evidence" value="ECO:0007669"/>
    <property type="project" value="UniProtKB-UniRule"/>
</dbReference>
<keyword evidence="5 10" id="KW-0812">Transmembrane</keyword>
<keyword evidence="8 10" id="KW-0975">Bacterial flagellum</keyword>
<feature type="transmembrane region" description="Helical" evidence="10">
    <location>
        <begin position="96"/>
        <end position="121"/>
    </location>
</feature>
<feature type="transmembrane region" description="Helical" evidence="10">
    <location>
        <begin position="59"/>
        <end position="76"/>
    </location>
</feature>
<dbReference type="PANTHER" id="PTHR30065:SF8">
    <property type="entry name" value="FLAGELLAR BIOSYNTHETIC PROTEIN FLIR"/>
    <property type="match status" value="1"/>
</dbReference>
<evidence type="ECO:0000256" key="10">
    <source>
        <dbReference type="RuleBase" id="RU362071"/>
    </source>
</evidence>